<gene>
    <name evidence="3" type="ORF">EJB05_16246</name>
</gene>
<evidence type="ECO:0000313" key="3">
    <source>
        <dbReference type="EMBL" id="TVU34414.1"/>
    </source>
</evidence>
<evidence type="ECO:0000256" key="2">
    <source>
        <dbReference type="SAM" id="Phobius"/>
    </source>
</evidence>
<dbReference type="EMBL" id="RWGY01000009">
    <property type="protein sequence ID" value="TVU34414.1"/>
    <property type="molecule type" value="Genomic_DNA"/>
</dbReference>
<reference evidence="3 4" key="1">
    <citation type="journal article" date="2019" name="Sci. Rep.">
        <title>A high-quality genome of Eragrostis curvula grass provides insights into Poaceae evolution and supports new strategies to enhance forage quality.</title>
        <authorList>
            <person name="Carballo J."/>
            <person name="Santos B.A.C.M."/>
            <person name="Zappacosta D."/>
            <person name="Garbus I."/>
            <person name="Selva J.P."/>
            <person name="Gallo C.A."/>
            <person name="Diaz A."/>
            <person name="Albertini E."/>
            <person name="Caccamo M."/>
            <person name="Echenique V."/>
        </authorList>
    </citation>
    <scope>NUCLEOTIDE SEQUENCE [LARGE SCALE GENOMIC DNA]</scope>
    <source>
        <strain evidence="4">cv. Victoria</strain>
        <tissue evidence="3">Leaf</tissue>
    </source>
</reference>
<keyword evidence="2" id="KW-0472">Membrane</keyword>
<feature type="region of interest" description="Disordered" evidence="1">
    <location>
        <begin position="16"/>
        <end position="42"/>
    </location>
</feature>
<proteinExistence type="predicted"/>
<evidence type="ECO:0000256" key="1">
    <source>
        <dbReference type="SAM" id="MobiDB-lite"/>
    </source>
</evidence>
<feature type="transmembrane region" description="Helical" evidence="2">
    <location>
        <begin position="172"/>
        <end position="195"/>
    </location>
</feature>
<dbReference type="OrthoDB" id="655540at2759"/>
<organism evidence="3 4">
    <name type="scientific">Eragrostis curvula</name>
    <name type="common">weeping love grass</name>
    <dbReference type="NCBI Taxonomy" id="38414"/>
    <lineage>
        <taxon>Eukaryota</taxon>
        <taxon>Viridiplantae</taxon>
        <taxon>Streptophyta</taxon>
        <taxon>Embryophyta</taxon>
        <taxon>Tracheophyta</taxon>
        <taxon>Spermatophyta</taxon>
        <taxon>Magnoliopsida</taxon>
        <taxon>Liliopsida</taxon>
        <taxon>Poales</taxon>
        <taxon>Poaceae</taxon>
        <taxon>PACMAD clade</taxon>
        <taxon>Chloridoideae</taxon>
        <taxon>Eragrostideae</taxon>
        <taxon>Eragrostidinae</taxon>
        <taxon>Eragrostis</taxon>
    </lineage>
</organism>
<accession>A0A5J9VGA0</accession>
<dbReference type="Proteomes" id="UP000324897">
    <property type="component" value="Unassembled WGS sequence"/>
</dbReference>
<comment type="caution">
    <text evidence="3">The sequence shown here is derived from an EMBL/GenBank/DDBJ whole genome shotgun (WGS) entry which is preliminary data.</text>
</comment>
<sequence>MGMRRMATSYCKRLTQSDPGHRGVGHITFASPSSNRSSQDIGGRLELGGDDRPWVVGGDTRLYLVAISSFLVLEGDNLDNLFSDILVSISFLVVEGDNLDKLFLGAGVELVAASSYSARWRPLSCCLPRGSRTSPCSPTYVSAAGRAPRVASAVRAEGVVDLGRLARHFSKVLLVSSMLCSFNYGLTAALGSMIYGDDVQSQVTLNFPAGKLYSPSSPS</sequence>
<name>A0A5J9VGA0_9POAL</name>
<evidence type="ECO:0008006" key="5">
    <source>
        <dbReference type="Google" id="ProtNLM"/>
    </source>
</evidence>
<feature type="non-terminal residue" evidence="3">
    <location>
        <position position="1"/>
    </location>
</feature>
<keyword evidence="4" id="KW-1185">Reference proteome</keyword>
<dbReference type="Gramene" id="TVU34414">
    <property type="protein sequence ID" value="TVU34414"/>
    <property type="gene ID" value="EJB05_16246"/>
</dbReference>
<feature type="compositionally biased region" description="Polar residues" evidence="1">
    <location>
        <begin position="30"/>
        <end position="40"/>
    </location>
</feature>
<dbReference type="AlphaFoldDB" id="A0A5J9VGA0"/>
<keyword evidence="2" id="KW-1133">Transmembrane helix</keyword>
<evidence type="ECO:0000313" key="4">
    <source>
        <dbReference type="Proteomes" id="UP000324897"/>
    </source>
</evidence>
<protein>
    <recommendedName>
        <fullName evidence="5">Amino acid transporter transmembrane domain-containing protein</fullName>
    </recommendedName>
</protein>
<keyword evidence="2" id="KW-0812">Transmembrane</keyword>